<dbReference type="Proteomes" id="UP000612585">
    <property type="component" value="Unassembled WGS sequence"/>
</dbReference>
<gene>
    <name evidence="2" type="ORF">Vau01_086330</name>
</gene>
<name>A0A8J3ZDX5_9ACTN</name>
<proteinExistence type="predicted"/>
<comment type="caution">
    <text evidence="2">The sequence shown here is derived from an EMBL/GenBank/DDBJ whole genome shotgun (WGS) entry which is preliminary data.</text>
</comment>
<dbReference type="AlphaFoldDB" id="A0A8J3ZDX5"/>
<feature type="region of interest" description="Disordered" evidence="1">
    <location>
        <begin position="12"/>
        <end position="58"/>
    </location>
</feature>
<evidence type="ECO:0000256" key="1">
    <source>
        <dbReference type="SAM" id="MobiDB-lite"/>
    </source>
</evidence>
<feature type="compositionally biased region" description="Low complexity" evidence="1">
    <location>
        <begin position="21"/>
        <end position="36"/>
    </location>
</feature>
<organism evidence="2 3">
    <name type="scientific">Virgisporangium aurantiacum</name>
    <dbReference type="NCBI Taxonomy" id="175570"/>
    <lineage>
        <taxon>Bacteria</taxon>
        <taxon>Bacillati</taxon>
        <taxon>Actinomycetota</taxon>
        <taxon>Actinomycetes</taxon>
        <taxon>Micromonosporales</taxon>
        <taxon>Micromonosporaceae</taxon>
        <taxon>Virgisporangium</taxon>
    </lineage>
</organism>
<protein>
    <submittedName>
        <fullName evidence="2">Uncharacterized protein</fullName>
    </submittedName>
</protein>
<sequence>MLTGRLVCGVDESSEPGALHAPATSATAASGAASTTPRRDNRPALNPGIYGSSLRHRPRERVARRGGFHGVPSRPQCGTVGVGKAVVGARRNTVSISRPFAKLI</sequence>
<accession>A0A8J3ZDX5</accession>
<dbReference type="EMBL" id="BOPG01000063">
    <property type="protein sequence ID" value="GIJ61117.1"/>
    <property type="molecule type" value="Genomic_DNA"/>
</dbReference>
<keyword evidence="3" id="KW-1185">Reference proteome</keyword>
<evidence type="ECO:0000313" key="3">
    <source>
        <dbReference type="Proteomes" id="UP000612585"/>
    </source>
</evidence>
<evidence type="ECO:0000313" key="2">
    <source>
        <dbReference type="EMBL" id="GIJ61117.1"/>
    </source>
</evidence>
<reference evidence="2" key="1">
    <citation type="submission" date="2021-01" db="EMBL/GenBank/DDBJ databases">
        <title>Whole genome shotgun sequence of Virgisporangium aurantiacum NBRC 16421.</title>
        <authorList>
            <person name="Komaki H."/>
            <person name="Tamura T."/>
        </authorList>
    </citation>
    <scope>NUCLEOTIDE SEQUENCE</scope>
    <source>
        <strain evidence="2">NBRC 16421</strain>
    </source>
</reference>